<proteinExistence type="predicted"/>
<keyword evidence="1" id="KW-0614">Plasmid</keyword>
<name>A0AAF1C413_9CHRO</name>
<gene>
    <name evidence="1" type="ORF">SAY89_18360</name>
</gene>
<reference evidence="1" key="1">
    <citation type="submission" date="2023-11" db="EMBL/GenBank/DDBJ databases">
        <title>Genome sequence of Cyanobacterium aponinum BCRC AL20115.</title>
        <authorList>
            <person name="Chang H.-Y."/>
            <person name="Lin K.-M."/>
            <person name="Hsueh H.-T."/>
            <person name="Chu H.-A."/>
            <person name="Kuo C.-H."/>
        </authorList>
    </citation>
    <scope>NUCLEOTIDE SEQUENCE</scope>
    <source>
        <strain evidence="1">AL20115</strain>
        <plasmid evidence="1">pAL20115f</plasmid>
    </source>
</reference>
<evidence type="ECO:0000313" key="1">
    <source>
        <dbReference type="EMBL" id="WPF90518.1"/>
    </source>
</evidence>
<geneLocation type="plasmid" evidence="1">
    <name>pAL20115f</name>
</geneLocation>
<sequence length="96" mass="11086">MVSLNSLRNLKQGEQPTKWKNTPTKAVRIPVIFEDKILAYAHQLDDELILDNNSNNRNVQILLEILVKKIENKELGYKTISKQIFLDLKNILNEVG</sequence>
<organism evidence="1">
    <name type="scientific">Cyanobacterium aponinum AL20115</name>
    <dbReference type="NCBI Taxonomy" id="3090662"/>
    <lineage>
        <taxon>Bacteria</taxon>
        <taxon>Bacillati</taxon>
        <taxon>Cyanobacteriota</taxon>
        <taxon>Cyanophyceae</taxon>
        <taxon>Oscillatoriophycideae</taxon>
        <taxon>Chroococcales</taxon>
        <taxon>Geminocystaceae</taxon>
        <taxon>Cyanobacterium</taxon>
    </lineage>
</organism>
<dbReference type="EMBL" id="CP138354">
    <property type="protein sequence ID" value="WPF90518.1"/>
    <property type="molecule type" value="Genomic_DNA"/>
</dbReference>
<accession>A0AAF1C413</accession>
<dbReference type="AlphaFoldDB" id="A0AAF1C413"/>
<dbReference type="RefSeq" id="WP_320002385.1">
    <property type="nucleotide sequence ID" value="NZ_CP138354.1"/>
</dbReference>
<protein>
    <submittedName>
        <fullName evidence="1">Uncharacterized protein</fullName>
    </submittedName>
</protein>